<gene>
    <name evidence="2" type="primary">PLESTMB000578</name>
    <name evidence="2" type="ORF">PLESTB_000457800</name>
</gene>
<keyword evidence="3" id="KW-1185">Reference proteome</keyword>
<dbReference type="InterPro" id="IPR036047">
    <property type="entry name" value="F-box-like_dom_sf"/>
</dbReference>
<evidence type="ECO:0000259" key="1">
    <source>
        <dbReference type="PROSITE" id="PS50181"/>
    </source>
</evidence>
<comment type="caution">
    <text evidence="2">The sequence shown here is derived from an EMBL/GenBank/DDBJ whole genome shotgun (WGS) entry which is preliminary data.</text>
</comment>
<protein>
    <recommendedName>
        <fullName evidence="1">F-box domain-containing protein</fullName>
    </recommendedName>
</protein>
<evidence type="ECO:0000313" key="2">
    <source>
        <dbReference type="EMBL" id="GLC51025.1"/>
    </source>
</evidence>
<dbReference type="OrthoDB" id="513278at2759"/>
<dbReference type="SUPFAM" id="SSF81383">
    <property type="entry name" value="F-box domain"/>
    <property type="match status" value="1"/>
</dbReference>
<dbReference type="AlphaFoldDB" id="A0A9W6BFX3"/>
<name>A0A9W6BFX3_9CHLO</name>
<organism evidence="2 3">
    <name type="scientific">Pleodorina starrii</name>
    <dbReference type="NCBI Taxonomy" id="330485"/>
    <lineage>
        <taxon>Eukaryota</taxon>
        <taxon>Viridiplantae</taxon>
        <taxon>Chlorophyta</taxon>
        <taxon>core chlorophytes</taxon>
        <taxon>Chlorophyceae</taxon>
        <taxon>CS clade</taxon>
        <taxon>Chlamydomonadales</taxon>
        <taxon>Volvocaceae</taxon>
        <taxon>Pleodorina</taxon>
    </lineage>
</organism>
<feature type="domain" description="F-box" evidence="1">
    <location>
        <begin position="32"/>
        <end position="81"/>
    </location>
</feature>
<dbReference type="PROSITE" id="PS50181">
    <property type="entry name" value="FBOX"/>
    <property type="match status" value="1"/>
</dbReference>
<dbReference type="Proteomes" id="UP001165080">
    <property type="component" value="Unassembled WGS sequence"/>
</dbReference>
<dbReference type="Pfam" id="PF12937">
    <property type="entry name" value="F-box-like"/>
    <property type="match status" value="1"/>
</dbReference>
<dbReference type="InterPro" id="IPR001810">
    <property type="entry name" value="F-box_dom"/>
</dbReference>
<proteinExistence type="predicted"/>
<dbReference type="EMBL" id="BRXU01000004">
    <property type="protein sequence ID" value="GLC51025.1"/>
    <property type="molecule type" value="Genomic_DNA"/>
</dbReference>
<evidence type="ECO:0000313" key="3">
    <source>
        <dbReference type="Proteomes" id="UP001165080"/>
    </source>
</evidence>
<sequence length="331" mass="36812">MELDDLERPLKRARSETVCVDEATGQQQEEAGVSLLLLPDGVLHQVLQWLPGLDLFAVNSVCRYFKDLAGRVAKEKLVRAVGYKQAARWRDYNWLQRLAIEETATMFDLERGAAQNFSFTETPICPAVMPICRAVMEIKLEQPGPRLLLSDVSTAQAPVLRWKLQLRGNNAAEFGVVPLDMQDQTKALHKCMPNAADERATGFSSAITVGSLLPARLPIMKDTVVEILVTPREISFIVTNPEDGAEMVWQNNSTVSRAYKGPRELRLQLPNTYQGPVKLAVTAWQRAAFDVLHTLSREEVEQLRQQRAAAQKAAALLAGGRAARMALRGQQ</sequence>
<reference evidence="2 3" key="1">
    <citation type="journal article" date="2023" name="Commun. Biol.">
        <title>Reorganization of the ancestral sex-determining regions during the evolution of trioecy in Pleodorina starrii.</title>
        <authorList>
            <person name="Takahashi K."/>
            <person name="Suzuki S."/>
            <person name="Kawai-Toyooka H."/>
            <person name="Yamamoto K."/>
            <person name="Hamaji T."/>
            <person name="Ootsuki R."/>
            <person name="Yamaguchi H."/>
            <person name="Kawachi M."/>
            <person name="Higashiyama T."/>
            <person name="Nozaki H."/>
        </authorList>
    </citation>
    <scope>NUCLEOTIDE SEQUENCE [LARGE SCALE GENOMIC DNA]</scope>
    <source>
        <strain evidence="2 3">NIES-4479</strain>
    </source>
</reference>
<accession>A0A9W6BFX3</accession>